<comment type="caution">
    <text evidence="2">The sequence shown here is derived from an EMBL/GenBank/DDBJ whole genome shotgun (WGS) entry which is preliminary data.</text>
</comment>
<protein>
    <submittedName>
        <fullName evidence="2">Uncharacterized protein</fullName>
    </submittedName>
</protein>
<dbReference type="Proteomes" id="UP000324222">
    <property type="component" value="Unassembled WGS sequence"/>
</dbReference>
<organism evidence="2 3">
    <name type="scientific">Portunus trituberculatus</name>
    <name type="common">Swimming crab</name>
    <name type="synonym">Neptunus trituberculatus</name>
    <dbReference type="NCBI Taxonomy" id="210409"/>
    <lineage>
        <taxon>Eukaryota</taxon>
        <taxon>Metazoa</taxon>
        <taxon>Ecdysozoa</taxon>
        <taxon>Arthropoda</taxon>
        <taxon>Crustacea</taxon>
        <taxon>Multicrustacea</taxon>
        <taxon>Malacostraca</taxon>
        <taxon>Eumalacostraca</taxon>
        <taxon>Eucarida</taxon>
        <taxon>Decapoda</taxon>
        <taxon>Pleocyemata</taxon>
        <taxon>Brachyura</taxon>
        <taxon>Eubrachyura</taxon>
        <taxon>Portunoidea</taxon>
        <taxon>Portunidae</taxon>
        <taxon>Portuninae</taxon>
        <taxon>Portunus</taxon>
    </lineage>
</organism>
<reference evidence="2 3" key="1">
    <citation type="submission" date="2019-05" db="EMBL/GenBank/DDBJ databases">
        <title>Another draft genome of Portunus trituberculatus and its Hox gene families provides insights of decapod evolution.</title>
        <authorList>
            <person name="Jeong J.-H."/>
            <person name="Song I."/>
            <person name="Kim S."/>
            <person name="Choi T."/>
            <person name="Kim D."/>
            <person name="Ryu S."/>
            <person name="Kim W."/>
        </authorList>
    </citation>
    <scope>NUCLEOTIDE SEQUENCE [LARGE SCALE GENOMIC DNA]</scope>
    <source>
        <tissue evidence="2">Muscle</tissue>
    </source>
</reference>
<evidence type="ECO:0000313" key="2">
    <source>
        <dbReference type="EMBL" id="MPC59263.1"/>
    </source>
</evidence>
<dbReference type="AlphaFoldDB" id="A0A5B7GNX4"/>
<dbReference type="EMBL" id="VSRR010016405">
    <property type="protein sequence ID" value="MPC59263.1"/>
    <property type="molecule type" value="Genomic_DNA"/>
</dbReference>
<feature type="region of interest" description="Disordered" evidence="1">
    <location>
        <begin position="1"/>
        <end position="95"/>
    </location>
</feature>
<sequence>MAQQSHCLLLQSGKAHSHSKHHSSTSVVPPRDHPMHSDSSLLKGDLLSNRDNRQALIESPHPSCSGWQGSGASLSPGPDSALLGSEKQDWPPQGP</sequence>
<accession>A0A5B7GNX4</accession>
<evidence type="ECO:0000313" key="3">
    <source>
        <dbReference type="Proteomes" id="UP000324222"/>
    </source>
</evidence>
<proteinExistence type="predicted"/>
<evidence type="ECO:0000256" key="1">
    <source>
        <dbReference type="SAM" id="MobiDB-lite"/>
    </source>
</evidence>
<name>A0A5B7GNX4_PORTR</name>
<feature type="compositionally biased region" description="Low complexity" evidence="1">
    <location>
        <begin position="37"/>
        <end position="47"/>
    </location>
</feature>
<keyword evidence="3" id="KW-1185">Reference proteome</keyword>
<gene>
    <name evidence="2" type="ORF">E2C01_053279</name>
</gene>